<keyword evidence="2" id="KW-1185">Reference proteome</keyword>
<proteinExistence type="predicted"/>
<name>A0ACC2JKF7_9PEZI</name>
<dbReference type="Proteomes" id="UP001153332">
    <property type="component" value="Unassembled WGS sequence"/>
</dbReference>
<gene>
    <name evidence="1" type="ORF">O1611_g5812</name>
</gene>
<protein>
    <submittedName>
        <fullName evidence="1">Uncharacterized protein</fullName>
    </submittedName>
</protein>
<sequence length="126" mass="13554">MSSAVAELEAGLNAMQNLKPPGVSGSRITALTNLCVSNVQSESVLIQKIYTHFKKAPATHKLGVLYVVDSVTRKWVDQAKQQGQPINSSAQDGTYAAGVHRVTELLPVLMNDIIQNAPGEQKVRSV</sequence>
<evidence type="ECO:0000313" key="2">
    <source>
        <dbReference type="Proteomes" id="UP001153332"/>
    </source>
</evidence>
<dbReference type="EMBL" id="JAPUUL010001287">
    <property type="protein sequence ID" value="KAJ8127824.1"/>
    <property type="molecule type" value="Genomic_DNA"/>
</dbReference>
<comment type="caution">
    <text evidence="1">The sequence shown here is derived from an EMBL/GenBank/DDBJ whole genome shotgun (WGS) entry which is preliminary data.</text>
</comment>
<accession>A0ACC2JKF7</accession>
<organism evidence="1 2">
    <name type="scientific">Lasiodiplodia mahajangana</name>
    <dbReference type="NCBI Taxonomy" id="1108764"/>
    <lineage>
        <taxon>Eukaryota</taxon>
        <taxon>Fungi</taxon>
        <taxon>Dikarya</taxon>
        <taxon>Ascomycota</taxon>
        <taxon>Pezizomycotina</taxon>
        <taxon>Dothideomycetes</taxon>
        <taxon>Dothideomycetes incertae sedis</taxon>
        <taxon>Botryosphaeriales</taxon>
        <taxon>Botryosphaeriaceae</taxon>
        <taxon>Lasiodiplodia</taxon>
    </lineage>
</organism>
<reference evidence="1" key="1">
    <citation type="submission" date="2022-12" db="EMBL/GenBank/DDBJ databases">
        <title>Genome Sequence of Lasiodiplodia mahajangana.</title>
        <authorList>
            <person name="Buettner E."/>
        </authorList>
    </citation>
    <scope>NUCLEOTIDE SEQUENCE</scope>
    <source>
        <strain evidence="1">VT137</strain>
    </source>
</reference>
<evidence type="ECO:0000313" key="1">
    <source>
        <dbReference type="EMBL" id="KAJ8127824.1"/>
    </source>
</evidence>